<dbReference type="Gene3D" id="3.10.180.10">
    <property type="entry name" value="2,3-Dihydroxybiphenyl 1,2-Dioxygenase, domain 1"/>
    <property type="match status" value="1"/>
</dbReference>
<dbReference type="EMBL" id="CP063196">
    <property type="protein sequence ID" value="UOE18087.1"/>
    <property type="molecule type" value="Genomic_DNA"/>
</dbReference>
<dbReference type="KEGG" id="thao:NI17_014645"/>
<dbReference type="OrthoDB" id="4265398at2"/>
<dbReference type="PANTHER" id="PTHR36503:SF2">
    <property type="entry name" value="BLR2408 PROTEIN"/>
    <property type="match status" value="1"/>
</dbReference>
<proteinExistence type="predicted"/>
<organism evidence="1 2">
    <name type="scientific">Thermobifida halotolerans</name>
    <dbReference type="NCBI Taxonomy" id="483545"/>
    <lineage>
        <taxon>Bacteria</taxon>
        <taxon>Bacillati</taxon>
        <taxon>Actinomycetota</taxon>
        <taxon>Actinomycetes</taxon>
        <taxon>Streptosporangiales</taxon>
        <taxon>Nocardiopsidaceae</taxon>
        <taxon>Thermobifida</taxon>
    </lineage>
</organism>
<accession>A0A399G246</accession>
<dbReference type="InterPro" id="IPR053863">
    <property type="entry name" value="Glyoxy/Ble-like_N"/>
</dbReference>
<dbReference type="InterPro" id="IPR037523">
    <property type="entry name" value="VOC_core"/>
</dbReference>
<dbReference type="PROSITE" id="PS51819">
    <property type="entry name" value="VOC"/>
    <property type="match status" value="1"/>
</dbReference>
<dbReference type="PANTHER" id="PTHR36503">
    <property type="entry name" value="BLR2520 PROTEIN"/>
    <property type="match status" value="1"/>
</dbReference>
<gene>
    <name evidence="1" type="ORF">NI17_014645</name>
</gene>
<dbReference type="Pfam" id="PF22677">
    <property type="entry name" value="Ble-like_N"/>
    <property type="match status" value="1"/>
</dbReference>
<evidence type="ECO:0000313" key="1">
    <source>
        <dbReference type="EMBL" id="UOE18087.1"/>
    </source>
</evidence>
<dbReference type="AlphaFoldDB" id="A0A399G246"/>
<keyword evidence="2" id="KW-1185">Reference proteome</keyword>
<dbReference type="InterPro" id="IPR029068">
    <property type="entry name" value="Glyas_Bleomycin-R_OHBP_Dase"/>
</dbReference>
<sequence>MNRNLFVNLPVGDLKRSMDFFTELGFDFDTRFTDANAACMVVNGNSFVMLLAEDFFTQFTGKRIVDAATHTEVIVTLSADSRQQVDDLVNKAFEAGARPSADPVEHEGMYAWSFQDLDGHLWEVLHMDPKTLTE</sequence>
<dbReference type="SUPFAM" id="SSF54593">
    <property type="entry name" value="Glyoxalase/Bleomycin resistance protein/Dihydroxybiphenyl dioxygenase"/>
    <property type="match status" value="1"/>
</dbReference>
<name>A0A399G246_9ACTN</name>
<dbReference type="RefSeq" id="WP_068688497.1">
    <property type="nucleotide sequence ID" value="NZ_CP063196.1"/>
</dbReference>
<protein>
    <submittedName>
        <fullName evidence="1">VOC family protein</fullName>
    </submittedName>
</protein>
<evidence type="ECO:0000313" key="2">
    <source>
        <dbReference type="Proteomes" id="UP000265719"/>
    </source>
</evidence>
<reference evidence="1" key="1">
    <citation type="submission" date="2020-10" db="EMBL/GenBank/DDBJ databases">
        <title>De novo genome project of the cellulose decomposer Thermobifida halotolerans type strain.</title>
        <authorList>
            <person name="Nagy I."/>
            <person name="Horvath B."/>
            <person name="Kukolya J."/>
            <person name="Nagy I."/>
            <person name="Orsini M."/>
        </authorList>
    </citation>
    <scope>NUCLEOTIDE SEQUENCE</scope>
    <source>
        <strain evidence="1">DSM 44931</strain>
    </source>
</reference>
<dbReference type="Proteomes" id="UP000265719">
    <property type="component" value="Chromosome"/>
</dbReference>